<feature type="region of interest" description="Disordered" evidence="1">
    <location>
        <begin position="1"/>
        <end position="105"/>
    </location>
</feature>
<proteinExistence type="predicted"/>
<organism evidence="3 4">
    <name type="scientific">Streptomyces leeuwenhoekii</name>
    <dbReference type="NCBI Taxonomy" id="1437453"/>
    <lineage>
        <taxon>Bacteria</taxon>
        <taxon>Bacillati</taxon>
        <taxon>Actinomycetota</taxon>
        <taxon>Actinomycetes</taxon>
        <taxon>Kitasatosporales</taxon>
        <taxon>Streptomycetaceae</taxon>
        <taxon>Streptomyces</taxon>
    </lineage>
</organism>
<feature type="compositionally biased region" description="Basic and acidic residues" evidence="1">
    <location>
        <begin position="55"/>
        <end position="66"/>
    </location>
</feature>
<dbReference type="Pfam" id="PF11160">
    <property type="entry name" value="Hva1_TUDOR"/>
    <property type="match status" value="1"/>
</dbReference>
<sequence>MARNSGKDGSGGRKRGGGKGGGKDRAEGGTPGGGERYAEGDRVAWNSHGGSTEGMVEREITRRTEAAGRTVDAAPDAPQYEVRSDKFGKRAVHKPSALRKKDPGA</sequence>
<evidence type="ECO:0000256" key="1">
    <source>
        <dbReference type="SAM" id="MobiDB-lite"/>
    </source>
</evidence>
<accession>A0A0F7VZQ8</accession>
<dbReference type="EMBL" id="LN831790">
    <property type="protein sequence ID" value="CQR66049.1"/>
    <property type="molecule type" value="Genomic_DNA"/>
</dbReference>
<dbReference type="InterPro" id="IPR021331">
    <property type="entry name" value="Hva1_TUDOR"/>
</dbReference>
<dbReference type="AlphaFoldDB" id="A0A0F7VZQ8"/>
<name>A0A0F7VZQ8_STRLW</name>
<dbReference type="Proteomes" id="UP000035016">
    <property type="component" value="Chromosome Chromosome"/>
</dbReference>
<dbReference type="KEGG" id="sle:sle_65950"/>
<evidence type="ECO:0000259" key="2">
    <source>
        <dbReference type="Pfam" id="PF11160"/>
    </source>
</evidence>
<evidence type="ECO:0000313" key="3">
    <source>
        <dbReference type="EMBL" id="CQR66049.1"/>
    </source>
</evidence>
<dbReference type="Gene3D" id="2.30.30.1060">
    <property type="match status" value="1"/>
</dbReference>
<reference evidence="3 4" key="1">
    <citation type="submission" date="2015-02" db="EMBL/GenBank/DDBJ databases">
        <authorList>
            <person name="Gomez-Escribano P.J."/>
        </authorList>
    </citation>
    <scope>NUCLEOTIDE SEQUENCE [LARGE SCALE GENOMIC DNA]</scope>
    <source>
        <strain evidence="4">C34 (DSM 42122 / NRRL B-24963)</strain>
    </source>
</reference>
<feature type="compositionally biased region" description="Basic residues" evidence="1">
    <location>
        <begin position="89"/>
        <end position="98"/>
    </location>
</feature>
<protein>
    <recommendedName>
        <fullName evidence="2">Hypervirulence associated protein TUDOR domain-containing protein</fullName>
    </recommendedName>
</protein>
<evidence type="ECO:0000313" key="4">
    <source>
        <dbReference type="Proteomes" id="UP000035016"/>
    </source>
</evidence>
<gene>
    <name evidence="3" type="primary">sle_65950</name>
</gene>
<feature type="domain" description="Hypervirulence associated protein TUDOR" evidence="2">
    <location>
        <begin position="40"/>
        <end position="98"/>
    </location>
</feature>